<comment type="caution">
    <text evidence="1">The sequence shown here is derived from an EMBL/GenBank/DDBJ whole genome shotgun (WGS) entry which is preliminary data.</text>
</comment>
<dbReference type="RefSeq" id="WP_171242805.1">
    <property type="nucleotide sequence ID" value="NZ_JABEPQ010000001.1"/>
</dbReference>
<dbReference type="SUPFAM" id="SSF55961">
    <property type="entry name" value="Bet v1-like"/>
    <property type="match status" value="1"/>
</dbReference>
<accession>A0A849HD24</accession>
<gene>
    <name evidence="1" type="ORF">HJG52_07370</name>
</gene>
<dbReference type="Pfam" id="PF10604">
    <property type="entry name" value="Polyketide_cyc2"/>
    <property type="match status" value="1"/>
</dbReference>
<protein>
    <submittedName>
        <fullName evidence="1">SRPBCC family protein</fullName>
    </submittedName>
</protein>
<dbReference type="AlphaFoldDB" id="A0A849HD24"/>
<keyword evidence="2" id="KW-1185">Reference proteome</keyword>
<organism evidence="1 2">
    <name type="scientific">Knoellia koreensis</name>
    <dbReference type="NCBI Taxonomy" id="2730921"/>
    <lineage>
        <taxon>Bacteria</taxon>
        <taxon>Bacillati</taxon>
        <taxon>Actinomycetota</taxon>
        <taxon>Actinomycetes</taxon>
        <taxon>Micrococcales</taxon>
        <taxon>Intrasporangiaceae</taxon>
        <taxon>Knoellia</taxon>
    </lineage>
</organism>
<dbReference type="CDD" id="cd07812">
    <property type="entry name" value="SRPBCC"/>
    <property type="match status" value="1"/>
</dbReference>
<sequence length="144" mass="15829">MATVRRHCAAPRDAVWAVLADPWLYPSWVVGASRIRTVEGRWPDVDAVIHHSVGVWPLLLNDTTSVVESNPGTRLGLRARGWPLGEADVVVNLEDDAGGCLVTMREWAVRGPGTLVPAPVFEPVVHWRNVESLRRLALIAEGRS</sequence>
<dbReference type="InterPro" id="IPR023393">
    <property type="entry name" value="START-like_dom_sf"/>
</dbReference>
<name>A0A849HD24_9MICO</name>
<reference evidence="1 2" key="1">
    <citation type="submission" date="2020-04" db="EMBL/GenBank/DDBJ databases">
        <title>Knoellia sp. isolate from air conditioner.</title>
        <authorList>
            <person name="Chea S."/>
            <person name="Kim D.-U."/>
        </authorList>
    </citation>
    <scope>NUCLEOTIDE SEQUENCE [LARGE SCALE GENOMIC DNA]</scope>
    <source>
        <strain evidence="1 2">DB2414S</strain>
    </source>
</reference>
<proteinExistence type="predicted"/>
<dbReference type="Gene3D" id="3.30.530.20">
    <property type="match status" value="1"/>
</dbReference>
<evidence type="ECO:0000313" key="2">
    <source>
        <dbReference type="Proteomes" id="UP000588586"/>
    </source>
</evidence>
<evidence type="ECO:0000313" key="1">
    <source>
        <dbReference type="EMBL" id="NNM45825.1"/>
    </source>
</evidence>
<dbReference type="InterPro" id="IPR019587">
    <property type="entry name" value="Polyketide_cyclase/dehydratase"/>
</dbReference>
<dbReference type="EMBL" id="JABEPQ010000001">
    <property type="protein sequence ID" value="NNM45825.1"/>
    <property type="molecule type" value="Genomic_DNA"/>
</dbReference>
<dbReference type="Proteomes" id="UP000588586">
    <property type="component" value="Unassembled WGS sequence"/>
</dbReference>